<evidence type="ECO:0000256" key="3">
    <source>
        <dbReference type="PROSITE-ProRule" id="PRU00221"/>
    </source>
</evidence>
<dbReference type="InterPro" id="IPR001680">
    <property type="entry name" value="WD40_rpt"/>
</dbReference>
<protein>
    <submittedName>
        <fullName evidence="8">WD repeat-containing protein 90</fullName>
    </submittedName>
</protein>
<feature type="domain" description="WDR90 4th beta-propeller" evidence="6">
    <location>
        <begin position="1450"/>
        <end position="1768"/>
    </location>
</feature>
<dbReference type="PROSITE" id="PS50082">
    <property type="entry name" value="WD_REPEATS_2"/>
    <property type="match status" value="6"/>
</dbReference>
<reference evidence="8 9" key="1">
    <citation type="submission" date="2010-05" db="EMBL/GenBank/DDBJ databases">
        <title>The Genome Sequence of Thecamonas trahens ATCC 50062.</title>
        <authorList>
            <consortium name="The Broad Institute Genome Sequencing Platform"/>
            <person name="Russ C."/>
            <person name="Cuomo C."/>
            <person name="Shea T."/>
            <person name="Young S.K."/>
            <person name="Zeng Q."/>
            <person name="Koehrsen M."/>
            <person name="Haas B."/>
            <person name="Borodovsky M."/>
            <person name="Guigo R."/>
            <person name="Alvarado L."/>
            <person name="Berlin A."/>
            <person name="Bochicchio J."/>
            <person name="Borenstein D."/>
            <person name="Chapman S."/>
            <person name="Chen Z."/>
            <person name="Freedman E."/>
            <person name="Gellesch M."/>
            <person name="Goldberg J."/>
            <person name="Griggs A."/>
            <person name="Gujja S."/>
            <person name="Heilman E."/>
            <person name="Heiman D."/>
            <person name="Hepburn T."/>
            <person name="Howarth C."/>
            <person name="Jen D."/>
            <person name="Larson L."/>
            <person name="Mehta T."/>
            <person name="Park D."/>
            <person name="Pearson M."/>
            <person name="Roberts A."/>
            <person name="Saif S."/>
            <person name="Shenoy N."/>
            <person name="Sisk P."/>
            <person name="Stolte C."/>
            <person name="Sykes S."/>
            <person name="Thomson T."/>
            <person name="Walk T."/>
            <person name="White J."/>
            <person name="Yandava C."/>
            <person name="Burger G."/>
            <person name="Gray M.W."/>
            <person name="Holland P.W.H."/>
            <person name="King N."/>
            <person name="Lang F.B.F."/>
            <person name="Roger A.J."/>
            <person name="Ruiz-Trillo I."/>
            <person name="Lander E."/>
            <person name="Nusbaum C."/>
        </authorList>
    </citation>
    <scope>NUCLEOTIDE SEQUENCE [LARGE SCALE GENOMIC DNA]</scope>
    <source>
        <strain evidence="8 9">ATCC 50062</strain>
    </source>
</reference>
<dbReference type="Pfam" id="PF23342">
    <property type="entry name" value="WDR90_beta-prop_4th"/>
    <property type="match status" value="1"/>
</dbReference>
<proteinExistence type="predicted"/>
<dbReference type="RefSeq" id="XP_013759861.1">
    <property type="nucleotide sequence ID" value="XM_013904407.1"/>
</dbReference>
<dbReference type="PROSITE" id="PS50294">
    <property type="entry name" value="WD_REPEATS_REGION"/>
    <property type="match status" value="4"/>
</dbReference>
<feature type="compositionally biased region" description="Low complexity" evidence="4">
    <location>
        <begin position="1015"/>
        <end position="1042"/>
    </location>
</feature>
<dbReference type="InterPro" id="IPR050630">
    <property type="entry name" value="WD_repeat_EMAP"/>
</dbReference>
<evidence type="ECO:0000256" key="4">
    <source>
        <dbReference type="SAM" id="MobiDB-lite"/>
    </source>
</evidence>
<dbReference type="InterPro" id="IPR036322">
    <property type="entry name" value="WD40_repeat_dom_sf"/>
</dbReference>
<feature type="region of interest" description="Disordered" evidence="4">
    <location>
        <begin position="1011"/>
        <end position="1059"/>
    </location>
</feature>
<evidence type="ECO:0000256" key="1">
    <source>
        <dbReference type="ARBA" id="ARBA00022574"/>
    </source>
</evidence>
<keyword evidence="9" id="KW-1185">Reference proteome</keyword>
<dbReference type="InterPro" id="IPR007714">
    <property type="entry name" value="CFA20_dom"/>
</dbReference>
<keyword evidence="1 3" id="KW-0853">WD repeat</keyword>
<evidence type="ECO:0000313" key="9">
    <source>
        <dbReference type="Proteomes" id="UP000054408"/>
    </source>
</evidence>
<dbReference type="eggNOG" id="KOG3213">
    <property type="taxonomic scope" value="Eukaryota"/>
</dbReference>
<feature type="repeat" description="WD" evidence="3">
    <location>
        <begin position="415"/>
        <end position="458"/>
    </location>
</feature>
<dbReference type="Pfam" id="PF00400">
    <property type="entry name" value="WD40"/>
    <property type="match status" value="4"/>
</dbReference>
<gene>
    <name evidence="8" type="ORF">AMSG_03506</name>
</gene>
<evidence type="ECO:0000313" key="8">
    <source>
        <dbReference type="EMBL" id="KNC47081.1"/>
    </source>
</evidence>
<dbReference type="SUPFAM" id="SSF50998">
    <property type="entry name" value="Quinoprotein alcohol dehydrogenase-like"/>
    <property type="match status" value="2"/>
</dbReference>
<dbReference type="eggNOG" id="KOG0266">
    <property type="taxonomic scope" value="Eukaryota"/>
</dbReference>
<feature type="compositionally biased region" description="Low complexity" evidence="4">
    <location>
        <begin position="242"/>
        <end position="255"/>
    </location>
</feature>
<keyword evidence="2" id="KW-0677">Repeat</keyword>
<organism evidence="8 9">
    <name type="scientific">Thecamonas trahens ATCC 50062</name>
    <dbReference type="NCBI Taxonomy" id="461836"/>
    <lineage>
        <taxon>Eukaryota</taxon>
        <taxon>Apusozoa</taxon>
        <taxon>Apusomonadida</taxon>
        <taxon>Apusomonadidae</taxon>
        <taxon>Thecamonas</taxon>
    </lineage>
</organism>
<sequence length="1769" mass="184865">MENLDRASTVWQEPLVNVFRAFKVDQFKCADMAGAVGSAVDKTIGRKVFQLSGSVPAANYLRVPKSKSASLNLVGRYVYVQFKAPRRAASVYAMHFDVRTQDGLTLRISLSNMYSEIKVSPSLIQLPTGHIPGGKWTVLVLDAAAVLDMHSTRVYHSLKAIQLCSTLLVRNVFTSYNIYSPTSLPRDMALPLRPGRSWHDLYTYDRLPVPVGVAPEDFVESGAEIPLSRPVPPAHPRTNVPAASSADGASASQRASETDGGSGGESWSPQRSGPRSGAAAPMTPVPIPRVEALASPARARTSVRNNIPVNAARTAAAAAASAAADSVEARRAHAKSLMATIIPRETMPEPSVESIMAEPDPMCTLASVIGYSGSVPSSCLWSADGSEAVYSAVNMVVATRVCASPAAAASHQRYFTGHTAPVVALALSGDGRLLASAQGGSEPIIRVWDFATGTSLAVLLGHHRDVSALTLSRTGARLAGVGKAKSGKTKLVVWDISSLSALAQGGIASVVATAHVDPHVGVIKFSPFGDDRLVSCGLNNVRFWRLKAGVLRSCPVSLGAHTGHLFTDLAFEVGHLPPAAGGAVLDDEAVLGQRVYVASDSGMVFQIAYSTVELEAIYQLHNGPIRSLSVVDGYCVSGSDDGFLRVWPLDFSDFFLEAEHESAVTSVAISYDCLKILCGTAAGSLGALDILTQSFTTFLRSHTAGVHDLAVSPKDDSFATVAGDGSVRLWSLPDCQQLLEFTAPGDVPHAVAFHPTGGYVAVGFESGWMRVFELESAELAHEFKQHTARIGKLAYTPDAAALFSASADGTIVKYAVDSLYQPTQFIAHGVVSPSGELPMAVSADGGWLAYAGPSHDMVTLAETESLQAIHVITLHTQAQALHFPRALSHELLISTVDSYLFRADASRGELVAGTPMAHSGLFSALDVTANGQYIASGGHDGVLKVWDYYQRAAPGAQSFVNAPGYLSGVAFACGDSLVVSAGAGGAVFVWRFHGDTTSEFRARSEAQLEALATERSASPHALSSSASGSLAGSPARSASGSPTPGREHGAEAAGVVEDDDPTFGDVAIKVASAFSVDPRREHTLPTRLAEERYTPPDANEAALSPRLLLGYSGSISGTGGHNVVWCEAGGYVAYASGAAVVLEDLASKAQTHLWGHTAAVSVVAVSPDGSLVASAPGTSDVDGAARILVWSAVDAVCQMSLAFHEAGVVALAFSPSGEYLVSVGSPGERSVAVWDLRSCAMIGSVVLEQPQLWAAWSPTANPPAFVTGGVYSLTSFTIEGGARLAEPRAVALPASLGTSIFTAGVFDSSPRRVSRMARRIYVGTYSGEVAVFNTCSEGGPSFLGSWRVVSSEHPLAARQVTVLGWRADVLFTGDMHGKLAAWALPEDPMAASVGGSRIEELTVGDAPLVALSASALGDDALVGSGDGNLWFVNWPELTAVRLLSAHSDSVTAVSFAEDDALLVSGSRDGSVRLWSHGRGAGPWEGVVQFQVASPFTGVTCLVASKVRSAVVAGYSDGCVRVFDLRTLSLVGLHKAFSDAPVTAVAVGGIRDSAILAGSGNGDVVVLDTGNGAVLKRIGEHAGARIDCIDVSSLDPQLWLVGSADRRVSVWRTRWRSDKYALVDWLTFAAPPIPEQGATGAAEGNAAGRAGAPTLAVFSPVEPDMIVYSGYGDAPAILLYSLVHEEVLRSLPLGRDQWPLTLSVVATGRTPMVAIGLAERVLKLVDYWEGTFQDFVGHSGAVGAVAVTDSGSALVSGSSCGDICVWDVTA</sequence>
<evidence type="ECO:0000259" key="5">
    <source>
        <dbReference type="Pfam" id="PF05018"/>
    </source>
</evidence>
<feature type="domain" description="WDR90/POC16 second beta-propeller" evidence="7">
    <location>
        <begin position="712"/>
        <end position="990"/>
    </location>
</feature>
<dbReference type="eggNOG" id="KOG0263">
    <property type="taxonomic scope" value="Eukaryota"/>
</dbReference>
<evidence type="ECO:0000259" key="7">
    <source>
        <dbReference type="Pfam" id="PF23393"/>
    </source>
</evidence>
<dbReference type="InterPro" id="IPR055441">
    <property type="entry name" value="Beta-prop_WDR90_POC16_2nd"/>
</dbReference>
<dbReference type="Pfam" id="PF23393">
    <property type="entry name" value="Beta-prop_WDR90_POC16_2nd"/>
    <property type="match status" value="1"/>
</dbReference>
<dbReference type="OMA" id="EIVEFFY"/>
<dbReference type="EMBL" id="GL349445">
    <property type="protein sequence ID" value="KNC47081.1"/>
    <property type="molecule type" value="Genomic_DNA"/>
</dbReference>
<dbReference type="InterPro" id="IPR015943">
    <property type="entry name" value="WD40/YVTN_repeat-like_dom_sf"/>
</dbReference>
<dbReference type="SUPFAM" id="SSF50978">
    <property type="entry name" value="WD40 repeat-like"/>
    <property type="match status" value="2"/>
</dbReference>
<dbReference type="Pfam" id="PF05018">
    <property type="entry name" value="CFA20_dom"/>
    <property type="match status" value="1"/>
</dbReference>
<feature type="repeat" description="WD" evidence="3">
    <location>
        <begin position="1734"/>
        <end position="1769"/>
    </location>
</feature>
<feature type="repeat" description="WD" evidence="3">
    <location>
        <begin position="699"/>
        <end position="740"/>
    </location>
</feature>
<feature type="domain" description="CFA20" evidence="5">
    <location>
        <begin position="9"/>
        <end position="190"/>
    </location>
</feature>
<dbReference type="STRING" id="461836.A0A0L0D4U4"/>
<accession>A0A0L0D4U4</accession>
<dbReference type="Proteomes" id="UP000054408">
    <property type="component" value="Unassembled WGS sequence"/>
</dbReference>
<dbReference type="InterPro" id="IPR055440">
    <property type="entry name" value="Beta-prop_WDR90_4th"/>
</dbReference>
<dbReference type="Gene3D" id="2.130.10.10">
    <property type="entry name" value="YVTN repeat-like/Quinoprotein amine dehydrogenase"/>
    <property type="match status" value="6"/>
</dbReference>
<dbReference type="PANTHER" id="PTHR13720:SF24">
    <property type="entry name" value="WD REPEAT-CONTAINING PROTEIN 90"/>
    <property type="match status" value="1"/>
</dbReference>
<dbReference type="OrthoDB" id="6252103at2759"/>
<dbReference type="PANTHER" id="PTHR13720">
    <property type="entry name" value="WD-40 REPEAT PROTEIN"/>
    <property type="match status" value="1"/>
</dbReference>
<feature type="repeat" description="WD" evidence="3">
    <location>
        <begin position="1443"/>
        <end position="1475"/>
    </location>
</feature>
<feature type="repeat" description="WD" evidence="3">
    <location>
        <begin position="915"/>
        <end position="947"/>
    </location>
</feature>
<dbReference type="SMART" id="SM00320">
    <property type="entry name" value="WD40"/>
    <property type="match status" value="18"/>
</dbReference>
<feature type="repeat" description="WD" evidence="3">
    <location>
        <begin position="783"/>
        <end position="818"/>
    </location>
</feature>
<dbReference type="InterPro" id="IPR011047">
    <property type="entry name" value="Quinoprotein_ADH-like_sf"/>
</dbReference>
<feature type="region of interest" description="Disordered" evidence="4">
    <location>
        <begin position="225"/>
        <end position="283"/>
    </location>
</feature>
<evidence type="ECO:0000256" key="2">
    <source>
        <dbReference type="ARBA" id="ARBA00022737"/>
    </source>
</evidence>
<dbReference type="GeneID" id="25563105"/>
<name>A0A0L0D4U4_THETB</name>
<evidence type="ECO:0000259" key="6">
    <source>
        <dbReference type="Pfam" id="PF23342"/>
    </source>
</evidence>